<name>A0A368F3A3_ANCCA</name>
<dbReference type="STRING" id="29170.A0A368F3A3"/>
<dbReference type="OrthoDB" id="5826809at2759"/>
<feature type="region of interest" description="Disordered" evidence="1">
    <location>
        <begin position="1"/>
        <end position="72"/>
    </location>
</feature>
<proteinExistence type="predicted"/>
<accession>A0A368F3A3</accession>
<gene>
    <name evidence="2" type="ORF">ANCCAN_27692</name>
</gene>
<comment type="caution">
    <text evidence="2">The sequence shown here is derived from an EMBL/GenBank/DDBJ whole genome shotgun (WGS) entry which is preliminary data.</text>
</comment>
<dbReference type="Proteomes" id="UP000252519">
    <property type="component" value="Unassembled WGS sequence"/>
</dbReference>
<evidence type="ECO:0000256" key="1">
    <source>
        <dbReference type="SAM" id="MobiDB-lite"/>
    </source>
</evidence>
<keyword evidence="3" id="KW-1185">Reference proteome</keyword>
<sequence>MQHVDRGQKGHDGVNIYEKSWTNTLGSHPGSEAGYGSDFGGPGSGRNSRAGALSPSGDPYGKGALGESRTGL</sequence>
<evidence type="ECO:0000313" key="3">
    <source>
        <dbReference type="Proteomes" id="UP000252519"/>
    </source>
</evidence>
<feature type="compositionally biased region" description="Basic and acidic residues" evidence="1">
    <location>
        <begin position="1"/>
        <end position="12"/>
    </location>
</feature>
<dbReference type="AlphaFoldDB" id="A0A368F3A3"/>
<reference evidence="2 3" key="1">
    <citation type="submission" date="2014-10" db="EMBL/GenBank/DDBJ databases">
        <title>Draft genome of the hookworm Ancylostoma caninum.</title>
        <authorList>
            <person name="Mitreva M."/>
        </authorList>
    </citation>
    <scope>NUCLEOTIDE SEQUENCE [LARGE SCALE GENOMIC DNA]</scope>
    <source>
        <strain evidence="2 3">Baltimore</strain>
    </source>
</reference>
<organism evidence="2 3">
    <name type="scientific">Ancylostoma caninum</name>
    <name type="common">Dog hookworm</name>
    <dbReference type="NCBI Taxonomy" id="29170"/>
    <lineage>
        <taxon>Eukaryota</taxon>
        <taxon>Metazoa</taxon>
        <taxon>Ecdysozoa</taxon>
        <taxon>Nematoda</taxon>
        <taxon>Chromadorea</taxon>
        <taxon>Rhabditida</taxon>
        <taxon>Rhabditina</taxon>
        <taxon>Rhabditomorpha</taxon>
        <taxon>Strongyloidea</taxon>
        <taxon>Ancylostomatidae</taxon>
        <taxon>Ancylostomatinae</taxon>
        <taxon>Ancylostoma</taxon>
    </lineage>
</organism>
<evidence type="ECO:0000313" key="2">
    <source>
        <dbReference type="EMBL" id="RCN26581.1"/>
    </source>
</evidence>
<protein>
    <submittedName>
        <fullName evidence="2">Uncharacterized protein</fullName>
    </submittedName>
</protein>
<dbReference type="EMBL" id="JOJR01006825">
    <property type="protein sequence ID" value="RCN26581.1"/>
    <property type="molecule type" value="Genomic_DNA"/>
</dbReference>